<evidence type="ECO:0000256" key="1">
    <source>
        <dbReference type="ARBA" id="ARBA00004123"/>
    </source>
</evidence>
<dbReference type="GO" id="GO:0031490">
    <property type="term" value="F:chromatin DNA binding"/>
    <property type="evidence" value="ECO:0007669"/>
    <property type="project" value="InterPro"/>
</dbReference>
<evidence type="ECO:0000256" key="2">
    <source>
        <dbReference type="ARBA" id="ARBA00023242"/>
    </source>
</evidence>
<evidence type="ECO:0000259" key="5">
    <source>
        <dbReference type="Pfam" id="PF16987"/>
    </source>
</evidence>
<accession>A0A251V869</accession>
<dbReference type="PANTHER" id="PTHR33137">
    <property type="entry name" value="MEDIATOR OF RNA POLYMERASE II TRANSCRIPTION SUBUNIT 15A-RELATED"/>
    <property type="match status" value="1"/>
</dbReference>
<evidence type="ECO:0000313" key="7">
    <source>
        <dbReference type="Proteomes" id="UP000215914"/>
    </source>
</evidence>
<dbReference type="AlphaFoldDB" id="A0A251V869"/>
<keyword evidence="4" id="KW-0812">Transmembrane</keyword>
<keyword evidence="4" id="KW-0472">Membrane</keyword>
<keyword evidence="4" id="KW-1133">Transmembrane helix</keyword>
<feature type="region of interest" description="Disordered" evidence="3">
    <location>
        <begin position="166"/>
        <end position="185"/>
    </location>
</feature>
<dbReference type="GO" id="GO:0003713">
    <property type="term" value="F:transcription coactivator activity"/>
    <property type="evidence" value="ECO:0007669"/>
    <property type="project" value="InterPro"/>
</dbReference>
<dbReference type="Pfam" id="PF16987">
    <property type="entry name" value="KIX_2"/>
    <property type="match status" value="1"/>
</dbReference>
<name>A0A251V869_HELAN</name>
<protein>
    <submittedName>
        <fullName evidence="6">Putative coactivator CBP, KIX domain-containing protein</fullName>
    </submittedName>
</protein>
<evidence type="ECO:0000313" key="6">
    <source>
        <dbReference type="EMBL" id="OTG31800.1"/>
    </source>
</evidence>
<dbReference type="InterPro" id="IPR036546">
    <property type="entry name" value="MED15_KIX"/>
</dbReference>
<dbReference type="Proteomes" id="UP000215914">
    <property type="component" value="Chromosome 3"/>
</dbReference>
<dbReference type="InParanoid" id="A0A251V869"/>
<dbReference type="EMBL" id="CM007892">
    <property type="protein sequence ID" value="OTG31800.1"/>
    <property type="molecule type" value="Genomic_DNA"/>
</dbReference>
<feature type="region of interest" description="Disordered" evidence="3">
    <location>
        <begin position="71"/>
        <end position="93"/>
    </location>
</feature>
<dbReference type="InterPro" id="IPR036529">
    <property type="entry name" value="KIX_dom_sf"/>
</dbReference>
<feature type="transmembrane region" description="Helical" evidence="4">
    <location>
        <begin position="21"/>
        <end position="38"/>
    </location>
</feature>
<proteinExistence type="predicted"/>
<sequence length="185" mass="20800">MVNVYAFLSYGLTEVFKYILLYSRSFVYFKILLLLGFLRDGDYYNVQLAPTIGLLISSHLLGLKIDHQREDMDTSNGSPTQVAGGAVGDPTTESGDWRAQLAADSRERITYKILDTLKRHLPYSGDEGLEELKKIAVRFEEKIYTAATSQSDYLQKIPLKMLTMETRSQNPISDPMQSNSAATSE</sequence>
<comment type="subcellular location">
    <subcellularLocation>
        <location evidence="1">Nucleus</location>
    </subcellularLocation>
</comment>
<evidence type="ECO:0000256" key="4">
    <source>
        <dbReference type="SAM" id="Phobius"/>
    </source>
</evidence>
<dbReference type="FunFam" id="1.10.246.20:FF:000003">
    <property type="entry name" value="Mediator of RNA polymerase II transcription subunit 15a"/>
    <property type="match status" value="1"/>
</dbReference>
<dbReference type="SUPFAM" id="SSF47040">
    <property type="entry name" value="Kix domain of CBP (creb binding protein)"/>
    <property type="match status" value="1"/>
</dbReference>
<keyword evidence="7" id="KW-1185">Reference proteome</keyword>
<feature type="domain" description="Mediator complex subunit 15 KIX" evidence="5">
    <location>
        <begin position="95"/>
        <end position="171"/>
    </location>
</feature>
<dbReference type="InterPro" id="IPR044661">
    <property type="entry name" value="MED15a/b/c-like"/>
</dbReference>
<dbReference type="Gene3D" id="1.10.246.20">
    <property type="entry name" value="Coactivator CBP, KIX domain"/>
    <property type="match status" value="1"/>
</dbReference>
<keyword evidence="2" id="KW-0539">Nucleus</keyword>
<dbReference type="PANTHER" id="PTHR33137:SF4">
    <property type="entry name" value="MEDIATOR OF RNA POLYMERASE II TRANSCRIPTION SUBUNIT 15A-RELATED"/>
    <property type="match status" value="1"/>
</dbReference>
<evidence type="ECO:0000256" key="3">
    <source>
        <dbReference type="SAM" id="MobiDB-lite"/>
    </source>
</evidence>
<organism evidence="6 7">
    <name type="scientific">Helianthus annuus</name>
    <name type="common">Common sunflower</name>
    <dbReference type="NCBI Taxonomy" id="4232"/>
    <lineage>
        <taxon>Eukaryota</taxon>
        <taxon>Viridiplantae</taxon>
        <taxon>Streptophyta</taxon>
        <taxon>Embryophyta</taxon>
        <taxon>Tracheophyta</taxon>
        <taxon>Spermatophyta</taxon>
        <taxon>Magnoliopsida</taxon>
        <taxon>eudicotyledons</taxon>
        <taxon>Gunneridae</taxon>
        <taxon>Pentapetalae</taxon>
        <taxon>asterids</taxon>
        <taxon>campanulids</taxon>
        <taxon>Asterales</taxon>
        <taxon>Asteraceae</taxon>
        <taxon>Asteroideae</taxon>
        <taxon>Heliantheae alliance</taxon>
        <taxon>Heliantheae</taxon>
        <taxon>Helianthus</taxon>
    </lineage>
</organism>
<reference evidence="7" key="1">
    <citation type="journal article" date="2017" name="Nature">
        <title>The sunflower genome provides insights into oil metabolism, flowering and Asterid evolution.</title>
        <authorList>
            <person name="Badouin H."/>
            <person name="Gouzy J."/>
            <person name="Grassa C.J."/>
            <person name="Murat F."/>
            <person name="Staton S.E."/>
            <person name="Cottret L."/>
            <person name="Lelandais-Briere C."/>
            <person name="Owens G.L."/>
            <person name="Carrere S."/>
            <person name="Mayjonade B."/>
            <person name="Legrand L."/>
            <person name="Gill N."/>
            <person name="Kane N.C."/>
            <person name="Bowers J.E."/>
            <person name="Hubner S."/>
            <person name="Bellec A."/>
            <person name="Berard A."/>
            <person name="Berges H."/>
            <person name="Blanchet N."/>
            <person name="Boniface M.C."/>
            <person name="Brunel D."/>
            <person name="Catrice O."/>
            <person name="Chaidir N."/>
            <person name="Claudel C."/>
            <person name="Donnadieu C."/>
            <person name="Faraut T."/>
            <person name="Fievet G."/>
            <person name="Helmstetter N."/>
            <person name="King M."/>
            <person name="Knapp S.J."/>
            <person name="Lai Z."/>
            <person name="Le Paslier M.C."/>
            <person name="Lippi Y."/>
            <person name="Lorenzon L."/>
            <person name="Mandel J.R."/>
            <person name="Marage G."/>
            <person name="Marchand G."/>
            <person name="Marquand E."/>
            <person name="Bret-Mestries E."/>
            <person name="Morien E."/>
            <person name="Nambeesan S."/>
            <person name="Nguyen T."/>
            <person name="Pegot-Espagnet P."/>
            <person name="Pouilly N."/>
            <person name="Raftis F."/>
            <person name="Sallet E."/>
            <person name="Schiex T."/>
            <person name="Thomas J."/>
            <person name="Vandecasteele C."/>
            <person name="Vares D."/>
            <person name="Vear F."/>
            <person name="Vautrin S."/>
            <person name="Crespi M."/>
            <person name="Mangin B."/>
            <person name="Burke J.M."/>
            <person name="Salse J."/>
            <person name="Munos S."/>
            <person name="Vincourt P."/>
            <person name="Rieseberg L.H."/>
            <person name="Langlade N.B."/>
        </authorList>
    </citation>
    <scope>NUCLEOTIDE SEQUENCE [LARGE SCALE GENOMIC DNA]</scope>
    <source>
        <strain evidence="7">cv. SF193</strain>
    </source>
</reference>
<gene>
    <name evidence="6" type="ORF">HannXRQ_Chr03g0079721</name>
</gene>
<dbReference type="GO" id="GO:0005634">
    <property type="term" value="C:nucleus"/>
    <property type="evidence" value="ECO:0007669"/>
    <property type="project" value="UniProtKB-SubCell"/>
</dbReference>